<keyword evidence="6 9" id="KW-0227">DNA damage</keyword>
<dbReference type="SUPFAM" id="SSF46767">
    <property type="entry name" value="Methylated DNA-protein cysteine methyltransferase, C-terminal domain"/>
    <property type="match status" value="1"/>
</dbReference>
<keyword evidence="5 9" id="KW-0808">Transferase</keyword>
<comment type="function">
    <text evidence="9">Involved in the cellular defense against the biological effects of O6-methylguanine (O6-MeG) and O4-methylthymine (O4-MeT) in DNA. Repairs the methylated nucleobase in DNA by stoichiometrically transferring the methyl group to a cysteine residue in the enzyme. This is a suicide reaction: the enzyme is irreversibly inactivated.</text>
</comment>
<evidence type="ECO:0000256" key="5">
    <source>
        <dbReference type="ARBA" id="ARBA00022679"/>
    </source>
</evidence>
<evidence type="ECO:0000256" key="6">
    <source>
        <dbReference type="ARBA" id="ARBA00022763"/>
    </source>
</evidence>
<evidence type="ECO:0000259" key="11">
    <source>
        <dbReference type="Pfam" id="PF02870"/>
    </source>
</evidence>
<feature type="active site" description="Nucleophile; methyl group acceptor" evidence="9">
    <location>
        <position position="131"/>
    </location>
</feature>
<dbReference type="Pfam" id="PF02870">
    <property type="entry name" value="Methyltransf_1N"/>
    <property type="match status" value="1"/>
</dbReference>
<gene>
    <name evidence="12" type="ORF">FQP90_07015</name>
</gene>
<comment type="caution">
    <text evidence="12">The sequence shown here is derived from an EMBL/GenBank/DDBJ whole genome shotgun (WGS) entry which is preliminary data.</text>
</comment>
<comment type="subcellular location">
    <subcellularLocation>
        <location evidence="9">Cytoplasm</location>
    </subcellularLocation>
</comment>
<dbReference type="Pfam" id="PF01035">
    <property type="entry name" value="DNA_binding_1"/>
    <property type="match status" value="1"/>
</dbReference>
<dbReference type="InterPro" id="IPR023546">
    <property type="entry name" value="MGMT"/>
</dbReference>
<dbReference type="PANTHER" id="PTHR10815:SF5">
    <property type="entry name" value="METHYLATED-DNA--PROTEIN-CYSTEINE METHYLTRANSFERASE"/>
    <property type="match status" value="1"/>
</dbReference>
<dbReference type="AlphaFoldDB" id="A0A558H6P6"/>
<dbReference type="InterPro" id="IPR014048">
    <property type="entry name" value="MethylDNA_cys_MeTrfase_DNA-bd"/>
</dbReference>
<dbReference type="InterPro" id="IPR036217">
    <property type="entry name" value="MethylDNA_cys_MeTrfase_DNAb"/>
</dbReference>
<reference evidence="12 13" key="1">
    <citation type="submission" date="2019-07" db="EMBL/GenBank/DDBJ databases">
        <title>Diversity of Bacteria from Kongsfjorden, Arctic.</title>
        <authorList>
            <person name="Yu Y."/>
        </authorList>
    </citation>
    <scope>NUCLEOTIDE SEQUENCE [LARGE SCALE GENOMIC DNA]</scope>
    <source>
        <strain evidence="12 13">SM1928</strain>
    </source>
</reference>
<dbReference type="EMBL" id="VNFK01000004">
    <property type="protein sequence ID" value="TVU64799.1"/>
    <property type="molecule type" value="Genomic_DNA"/>
</dbReference>
<dbReference type="Proteomes" id="UP000316500">
    <property type="component" value="Unassembled WGS sequence"/>
</dbReference>
<dbReference type="OrthoDB" id="9802228at2"/>
<keyword evidence="4 9" id="KW-0489">Methyltransferase</keyword>
<evidence type="ECO:0000313" key="12">
    <source>
        <dbReference type="EMBL" id="TVU64799.1"/>
    </source>
</evidence>
<dbReference type="PANTHER" id="PTHR10815">
    <property type="entry name" value="METHYLATED-DNA--PROTEIN-CYSTEINE METHYLTRANSFERASE"/>
    <property type="match status" value="1"/>
</dbReference>
<evidence type="ECO:0000256" key="4">
    <source>
        <dbReference type="ARBA" id="ARBA00022603"/>
    </source>
</evidence>
<comment type="similarity">
    <text evidence="2 9">Belongs to the MGMT family.</text>
</comment>
<evidence type="ECO:0000256" key="1">
    <source>
        <dbReference type="ARBA" id="ARBA00001286"/>
    </source>
</evidence>
<dbReference type="InterPro" id="IPR036631">
    <property type="entry name" value="MGMT_N_sf"/>
</dbReference>
<feature type="domain" description="Methylguanine DNA methyltransferase ribonuclease-like" evidence="11">
    <location>
        <begin position="3"/>
        <end position="74"/>
    </location>
</feature>
<feature type="domain" description="Methylated-DNA-[protein]-cysteine S-methyltransferase DNA binding" evidence="10">
    <location>
        <begin position="80"/>
        <end position="159"/>
    </location>
</feature>
<dbReference type="InterPro" id="IPR036388">
    <property type="entry name" value="WH-like_DNA-bd_sf"/>
</dbReference>
<evidence type="ECO:0000256" key="2">
    <source>
        <dbReference type="ARBA" id="ARBA00008711"/>
    </source>
</evidence>
<dbReference type="EC" id="2.1.1.63" evidence="9"/>
<evidence type="ECO:0000256" key="9">
    <source>
        <dbReference type="HAMAP-Rule" id="MF_00772"/>
    </source>
</evidence>
<dbReference type="FunFam" id="1.10.10.10:FF:000214">
    <property type="entry name" value="Methylated-DNA--protein-cysteine methyltransferase"/>
    <property type="match status" value="1"/>
</dbReference>
<dbReference type="GO" id="GO:0006307">
    <property type="term" value="P:DNA alkylation repair"/>
    <property type="evidence" value="ECO:0007669"/>
    <property type="project" value="UniProtKB-UniRule"/>
</dbReference>
<name>A0A558H6P6_PAENT</name>
<dbReference type="InterPro" id="IPR008332">
    <property type="entry name" value="MethylG_MeTrfase_N"/>
</dbReference>
<comment type="catalytic activity">
    <reaction evidence="8 9">
        <text>a 6-O-methyl-2'-deoxyguanosine in DNA + L-cysteinyl-[protein] = S-methyl-L-cysteinyl-[protein] + a 2'-deoxyguanosine in DNA</text>
        <dbReference type="Rhea" id="RHEA:24000"/>
        <dbReference type="Rhea" id="RHEA-COMP:10131"/>
        <dbReference type="Rhea" id="RHEA-COMP:10132"/>
        <dbReference type="Rhea" id="RHEA-COMP:11367"/>
        <dbReference type="Rhea" id="RHEA-COMP:11368"/>
        <dbReference type="ChEBI" id="CHEBI:29950"/>
        <dbReference type="ChEBI" id="CHEBI:82612"/>
        <dbReference type="ChEBI" id="CHEBI:85445"/>
        <dbReference type="ChEBI" id="CHEBI:85448"/>
        <dbReference type="EC" id="2.1.1.63"/>
    </reaction>
</comment>
<evidence type="ECO:0000256" key="8">
    <source>
        <dbReference type="ARBA" id="ARBA00049348"/>
    </source>
</evidence>
<dbReference type="CDD" id="cd06445">
    <property type="entry name" value="ATase"/>
    <property type="match status" value="1"/>
</dbReference>
<accession>A0A558H6P6</accession>
<organism evidence="12 13">
    <name type="scientific">Paenarthrobacter nitroguajacolicus</name>
    <name type="common">Arthrobacter nitroguajacolicus</name>
    <dbReference type="NCBI Taxonomy" id="211146"/>
    <lineage>
        <taxon>Bacteria</taxon>
        <taxon>Bacillati</taxon>
        <taxon>Actinomycetota</taxon>
        <taxon>Actinomycetes</taxon>
        <taxon>Micrococcales</taxon>
        <taxon>Micrococcaceae</taxon>
        <taxon>Paenarthrobacter</taxon>
    </lineage>
</organism>
<dbReference type="RefSeq" id="WP_144649005.1">
    <property type="nucleotide sequence ID" value="NZ_VNFK01000004.1"/>
</dbReference>
<keyword evidence="3 9" id="KW-0963">Cytoplasm</keyword>
<protein>
    <recommendedName>
        <fullName evidence="9">Methylated-DNA--protein-cysteine methyltransferase</fullName>
        <ecNumber evidence="9">2.1.1.63</ecNumber>
    </recommendedName>
    <alternativeName>
        <fullName evidence="9">6-O-methylguanine-DNA methyltransferase</fullName>
        <shortName evidence="9">MGMT</shortName>
    </alternativeName>
    <alternativeName>
        <fullName evidence="9">O-6-methylguanine-DNA-alkyltransferase</fullName>
    </alternativeName>
</protein>
<evidence type="ECO:0000256" key="3">
    <source>
        <dbReference type="ARBA" id="ARBA00022490"/>
    </source>
</evidence>
<comment type="miscellaneous">
    <text evidence="9">This enzyme catalyzes only one turnover and therefore is not strictly catalytic. According to one definition, an enzyme is a biocatalyst that acts repeatedly and over many reaction cycles.</text>
</comment>
<dbReference type="HAMAP" id="MF_00772">
    <property type="entry name" value="OGT"/>
    <property type="match status" value="1"/>
</dbReference>
<dbReference type="GO" id="GO:0032259">
    <property type="term" value="P:methylation"/>
    <property type="evidence" value="ECO:0007669"/>
    <property type="project" value="UniProtKB-KW"/>
</dbReference>
<evidence type="ECO:0000256" key="7">
    <source>
        <dbReference type="ARBA" id="ARBA00023204"/>
    </source>
</evidence>
<dbReference type="InterPro" id="IPR001497">
    <property type="entry name" value="MethylDNA_cys_MeTrfase_AS"/>
</dbReference>
<comment type="catalytic activity">
    <reaction evidence="1 9">
        <text>a 4-O-methyl-thymidine in DNA + L-cysteinyl-[protein] = a thymidine in DNA + S-methyl-L-cysteinyl-[protein]</text>
        <dbReference type="Rhea" id="RHEA:53428"/>
        <dbReference type="Rhea" id="RHEA-COMP:10131"/>
        <dbReference type="Rhea" id="RHEA-COMP:10132"/>
        <dbReference type="Rhea" id="RHEA-COMP:13555"/>
        <dbReference type="Rhea" id="RHEA-COMP:13556"/>
        <dbReference type="ChEBI" id="CHEBI:29950"/>
        <dbReference type="ChEBI" id="CHEBI:82612"/>
        <dbReference type="ChEBI" id="CHEBI:137386"/>
        <dbReference type="ChEBI" id="CHEBI:137387"/>
        <dbReference type="EC" id="2.1.1.63"/>
    </reaction>
</comment>
<dbReference type="Gene3D" id="1.10.10.10">
    <property type="entry name" value="Winged helix-like DNA-binding domain superfamily/Winged helix DNA-binding domain"/>
    <property type="match status" value="1"/>
</dbReference>
<evidence type="ECO:0000313" key="13">
    <source>
        <dbReference type="Proteomes" id="UP000316500"/>
    </source>
</evidence>
<dbReference type="GO" id="GO:0003908">
    <property type="term" value="F:methylated-DNA-[protein]-cysteine S-methyltransferase activity"/>
    <property type="evidence" value="ECO:0007669"/>
    <property type="project" value="UniProtKB-UniRule"/>
</dbReference>
<proteinExistence type="inferred from homology"/>
<dbReference type="PROSITE" id="PS00374">
    <property type="entry name" value="MGMT"/>
    <property type="match status" value="1"/>
</dbReference>
<keyword evidence="7 9" id="KW-0234">DNA repair</keyword>
<sequence length="169" mass="18858">MSIRHTTMDSPLGQLTMTARGEFLTGIFYEGHWHMPPPDYFGEPAELEDPVFALTRVELDDYLAGQRTEFTVPCEARGNPFQEKVWDRLRHIPFGETVSYGELAAELGDPHLAQAVGSAVGRNPISIIIPCHRVVGRKGHLTGYAGGLRNKRFLLELEEPAAVREGKLF</sequence>
<dbReference type="SUPFAM" id="SSF53155">
    <property type="entry name" value="Methylated DNA-protein cysteine methyltransferase domain"/>
    <property type="match status" value="1"/>
</dbReference>
<evidence type="ECO:0000259" key="10">
    <source>
        <dbReference type="Pfam" id="PF01035"/>
    </source>
</evidence>
<dbReference type="Gene3D" id="3.30.160.70">
    <property type="entry name" value="Methylated DNA-protein cysteine methyltransferase domain"/>
    <property type="match status" value="1"/>
</dbReference>
<dbReference type="NCBIfam" id="TIGR00589">
    <property type="entry name" value="ogt"/>
    <property type="match status" value="1"/>
</dbReference>
<dbReference type="GO" id="GO:0005737">
    <property type="term" value="C:cytoplasm"/>
    <property type="evidence" value="ECO:0007669"/>
    <property type="project" value="UniProtKB-SubCell"/>
</dbReference>